<proteinExistence type="predicted"/>
<dbReference type="RefSeq" id="WP_006274860.1">
    <property type="nucleotide sequence ID" value="NZ_GL883080.1"/>
</dbReference>
<reference evidence="2" key="1">
    <citation type="submission" date="2011-03" db="EMBL/GenBank/DDBJ databases">
        <title>Draft genome sequence of Brevundimonas diminuta.</title>
        <authorList>
            <person name="Brown P.J.B."/>
            <person name="Buechlein A."/>
            <person name="Hemmerich C."/>
            <person name="Brun Y.V."/>
        </authorList>
    </citation>
    <scope>NUCLEOTIDE SEQUENCE [LARGE SCALE GENOMIC DNA]</scope>
    <source>
        <strain evidence="2">C19</strain>
    </source>
</reference>
<dbReference type="HOGENOM" id="CLU_2204618_0_0_5"/>
<dbReference type="AlphaFoldDB" id="F4QSE5"/>
<name>F4QSE5_9CAUL</name>
<evidence type="ECO:0000313" key="1">
    <source>
        <dbReference type="EMBL" id="EGF89665.1"/>
    </source>
</evidence>
<dbReference type="Proteomes" id="UP000006512">
    <property type="component" value="Unassembled WGS sequence"/>
</dbReference>
<gene>
    <name evidence="1" type="ORF">ABI_40880</name>
</gene>
<accession>F4QSE5</accession>
<organism evidence="1 2">
    <name type="scientific">Asticcacaulis biprosthecium C19</name>
    <dbReference type="NCBI Taxonomy" id="715226"/>
    <lineage>
        <taxon>Bacteria</taxon>
        <taxon>Pseudomonadati</taxon>
        <taxon>Pseudomonadota</taxon>
        <taxon>Alphaproteobacteria</taxon>
        <taxon>Caulobacterales</taxon>
        <taxon>Caulobacteraceae</taxon>
        <taxon>Asticcacaulis</taxon>
    </lineage>
</organism>
<protein>
    <submittedName>
        <fullName evidence="1">Uncharacterized protein</fullName>
    </submittedName>
</protein>
<keyword evidence="2" id="KW-1185">Reference proteome</keyword>
<evidence type="ECO:0000313" key="2">
    <source>
        <dbReference type="Proteomes" id="UP000006512"/>
    </source>
</evidence>
<sequence length="107" mass="12216">MAQDLVELLISDLDTERAPFESVIRVLVGINRATWPTFYSIRRIERLSSYVEYSVMGYFFDLLGQPELVARLSRLLEMASRRDTHPQFVLSGDCEAEHFGHLIPAAA</sequence>
<dbReference type="EMBL" id="GL883080">
    <property type="protein sequence ID" value="EGF89665.1"/>
    <property type="molecule type" value="Genomic_DNA"/>
</dbReference>
<dbReference type="OrthoDB" id="9867881at2"/>